<feature type="region of interest" description="Disordered" evidence="1">
    <location>
        <begin position="417"/>
        <end position="436"/>
    </location>
</feature>
<name>A0A0F9MI15_9ZZZZ</name>
<dbReference type="EMBL" id="LAZR01005563">
    <property type="protein sequence ID" value="KKM98896.1"/>
    <property type="molecule type" value="Genomic_DNA"/>
</dbReference>
<comment type="caution">
    <text evidence="2">The sequence shown here is derived from an EMBL/GenBank/DDBJ whole genome shotgun (WGS) entry which is preliminary data.</text>
</comment>
<evidence type="ECO:0008006" key="3">
    <source>
        <dbReference type="Google" id="ProtNLM"/>
    </source>
</evidence>
<reference evidence="2" key="1">
    <citation type="journal article" date="2015" name="Nature">
        <title>Complex archaea that bridge the gap between prokaryotes and eukaryotes.</title>
        <authorList>
            <person name="Spang A."/>
            <person name="Saw J.H."/>
            <person name="Jorgensen S.L."/>
            <person name="Zaremba-Niedzwiedzka K."/>
            <person name="Martijn J."/>
            <person name="Lind A.E."/>
            <person name="van Eijk R."/>
            <person name="Schleper C."/>
            <person name="Guy L."/>
            <person name="Ettema T.J."/>
        </authorList>
    </citation>
    <scope>NUCLEOTIDE SEQUENCE</scope>
</reference>
<proteinExistence type="predicted"/>
<sequence length="436" mass="48346">MVKPSYKRKPGKKEITGPQTVSFSFGDSTLVRSYTTVGTYAQLRAVRKNPTVQLARALLVSCIQAGSWNIEADDDVPTEIKEFFGHVLSLREELIYNAVAYGKVDFGWCGFEKIFHTDGNRIMIETLKPLLHDMTIVLVTKHGRFNGYRQNSMGWGVMNPQAGTVGPAYPLNIPIEKCLHIAFGVEAGYLYGMPLLENIRATMDMWDECNDGARRYDKKLAGTHWIVKYPPGEGTLDGESVDNGVIAAQILTALESSGSVAMPTTAAQVLQEIVNAEVGNLYAWSVELLDDKGKKQASFNDRLKYLDAQKVRGLGFPERAILEGSFGTKAEAGIHGDLALQNIEATDRQIVRMLNQQLINQLLVLNYGTEMIGKVRLVAAPLVDKQISFFRDVYKELSKTDADIDMQALRDKLDIATEVGGSEKDNDDDEEKRNAD</sequence>
<dbReference type="AlphaFoldDB" id="A0A0F9MI15"/>
<gene>
    <name evidence="2" type="ORF">LCGC14_1153340</name>
</gene>
<dbReference type="InterPro" id="IPR009279">
    <property type="entry name" value="Portal_Mu"/>
</dbReference>
<dbReference type="Pfam" id="PF06074">
    <property type="entry name" value="Portal_Mu"/>
    <property type="match status" value="1"/>
</dbReference>
<evidence type="ECO:0000313" key="2">
    <source>
        <dbReference type="EMBL" id="KKM98896.1"/>
    </source>
</evidence>
<protein>
    <recommendedName>
        <fullName evidence="3">Portal protein</fullName>
    </recommendedName>
</protein>
<evidence type="ECO:0000256" key="1">
    <source>
        <dbReference type="SAM" id="MobiDB-lite"/>
    </source>
</evidence>
<organism evidence="2">
    <name type="scientific">marine sediment metagenome</name>
    <dbReference type="NCBI Taxonomy" id="412755"/>
    <lineage>
        <taxon>unclassified sequences</taxon>
        <taxon>metagenomes</taxon>
        <taxon>ecological metagenomes</taxon>
    </lineage>
</organism>
<accession>A0A0F9MI15</accession>